<dbReference type="PANTHER" id="PTHR33602:SF1">
    <property type="entry name" value="REGULATORY PROTEIN RECX FAMILY PROTEIN"/>
    <property type="match status" value="1"/>
</dbReference>
<comment type="caution">
    <text evidence="8">The sequence shown here is derived from an EMBL/GenBank/DDBJ whole genome shotgun (WGS) entry which is preliminary data.</text>
</comment>
<name>A0A372IP22_9BACT</name>
<keyword evidence="9" id="KW-1185">Reference proteome</keyword>
<dbReference type="EMBL" id="QVQT01000004">
    <property type="protein sequence ID" value="RFU16499.1"/>
    <property type="molecule type" value="Genomic_DNA"/>
</dbReference>
<dbReference type="AlphaFoldDB" id="A0A372IP22"/>
<dbReference type="InterPro" id="IPR036388">
    <property type="entry name" value="WH-like_DNA-bd_sf"/>
</dbReference>
<dbReference type="PANTHER" id="PTHR33602">
    <property type="entry name" value="REGULATORY PROTEIN RECX FAMILY PROTEIN"/>
    <property type="match status" value="1"/>
</dbReference>
<dbReference type="Pfam" id="PF21981">
    <property type="entry name" value="RecX_HTH3"/>
    <property type="match status" value="1"/>
</dbReference>
<proteinExistence type="inferred from homology"/>
<evidence type="ECO:0000259" key="7">
    <source>
        <dbReference type="Pfam" id="PF21981"/>
    </source>
</evidence>
<evidence type="ECO:0000256" key="5">
    <source>
        <dbReference type="HAMAP-Rule" id="MF_01114"/>
    </source>
</evidence>
<evidence type="ECO:0000313" key="8">
    <source>
        <dbReference type="EMBL" id="RFU16499.1"/>
    </source>
</evidence>
<comment type="similarity">
    <text evidence="2 5">Belongs to the RecX family.</text>
</comment>
<evidence type="ECO:0000256" key="4">
    <source>
        <dbReference type="ARBA" id="ARBA00022490"/>
    </source>
</evidence>
<evidence type="ECO:0000256" key="1">
    <source>
        <dbReference type="ARBA" id="ARBA00004496"/>
    </source>
</evidence>
<dbReference type="GO" id="GO:0005737">
    <property type="term" value="C:cytoplasm"/>
    <property type="evidence" value="ECO:0007669"/>
    <property type="project" value="UniProtKB-SubCell"/>
</dbReference>
<dbReference type="Proteomes" id="UP000264702">
    <property type="component" value="Unassembled WGS sequence"/>
</dbReference>
<dbReference type="GO" id="GO:0006282">
    <property type="term" value="P:regulation of DNA repair"/>
    <property type="evidence" value="ECO:0007669"/>
    <property type="project" value="UniProtKB-UniRule"/>
</dbReference>
<evidence type="ECO:0000259" key="6">
    <source>
        <dbReference type="Pfam" id="PF02631"/>
    </source>
</evidence>
<dbReference type="OrthoDB" id="120650at2"/>
<dbReference type="RefSeq" id="WP_117300933.1">
    <property type="nucleotide sequence ID" value="NZ_QVQT02000004.1"/>
</dbReference>
<protein>
    <recommendedName>
        <fullName evidence="3 5">Regulatory protein RecX</fullName>
    </recommendedName>
</protein>
<evidence type="ECO:0000256" key="2">
    <source>
        <dbReference type="ARBA" id="ARBA00009695"/>
    </source>
</evidence>
<organism evidence="8 9">
    <name type="scientific">Paracidobacterium acidisoli</name>
    <dbReference type="NCBI Taxonomy" id="2303751"/>
    <lineage>
        <taxon>Bacteria</taxon>
        <taxon>Pseudomonadati</taxon>
        <taxon>Acidobacteriota</taxon>
        <taxon>Terriglobia</taxon>
        <taxon>Terriglobales</taxon>
        <taxon>Acidobacteriaceae</taxon>
        <taxon>Paracidobacterium</taxon>
    </lineage>
</organism>
<evidence type="ECO:0000313" key="9">
    <source>
        <dbReference type="Proteomes" id="UP000264702"/>
    </source>
</evidence>
<dbReference type="InterPro" id="IPR053924">
    <property type="entry name" value="RecX_HTH_2nd"/>
</dbReference>
<evidence type="ECO:0000256" key="3">
    <source>
        <dbReference type="ARBA" id="ARBA00018111"/>
    </source>
</evidence>
<sequence>MPFGRAKKQSEPLEETALYEYAIKALGRRMRTVAEIKRLMRARVEQGEAGEAKMDAVVARLKEQRYLNDAGYAQDYARLRQENASFGKRRVKQDLMMKGVETEVIAKTLDAAYEGVSEEELARRHLERKGIRKPSNEKEAARVMRMLMRAGFSTGVIFRILKKWDVDEDALAALETSDAEDRDDS</sequence>
<feature type="domain" description="RecX third three-helical" evidence="7">
    <location>
        <begin position="118"/>
        <end position="161"/>
    </location>
</feature>
<comment type="subcellular location">
    <subcellularLocation>
        <location evidence="1 5">Cytoplasm</location>
    </subcellularLocation>
</comment>
<dbReference type="InterPro" id="IPR003783">
    <property type="entry name" value="Regulatory_RecX"/>
</dbReference>
<dbReference type="Gene3D" id="1.10.10.10">
    <property type="entry name" value="Winged helix-like DNA-binding domain superfamily/Winged helix DNA-binding domain"/>
    <property type="match status" value="1"/>
</dbReference>
<reference evidence="8 9" key="1">
    <citation type="submission" date="2018-08" db="EMBL/GenBank/DDBJ databases">
        <title>Acidipila sp. 4G-K13, an acidobacterium isolated from forest soil.</title>
        <authorList>
            <person name="Gao Z.-H."/>
            <person name="Qiu L.-H."/>
        </authorList>
    </citation>
    <scope>NUCLEOTIDE SEQUENCE [LARGE SCALE GENOMIC DNA]</scope>
    <source>
        <strain evidence="8 9">4G-K13</strain>
    </source>
</reference>
<comment type="function">
    <text evidence="5">Modulates RecA activity.</text>
</comment>
<gene>
    <name evidence="5" type="primary">recX</name>
    <name evidence="8" type="ORF">D0Y96_14120</name>
</gene>
<accession>A0A372IP22</accession>
<dbReference type="Pfam" id="PF02631">
    <property type="entry name" value="RecX_HTH2"/>
    <property type="match status" value="1"/>
</dbReference>
<feature type="domain" description="RecX second three-helical" evidence="6">
    <location>
        <begin position="68"/>
        <end position="109"/>
    </location>
</feature>
<keyword evidence="4 5" id="KW-0963">Cytoplasm</keyword>
<dbReference type="InterPro" id="IPR053925">
    <property type="entry name" value="RecX_HTH_3rd"/>
</dbReference>
<dbReference type="HAMAP" id="MF_01114">
    <property type="entry name" value="RecX"/>
    <property type="match status" value="1"/>
</dbReference>